<keyword evidence="1" id="KW-0964">Secreted</keyword>
<sequence length="207" mass="22543">MIARPTITQASSFQFGRLFAIDDPLILEPEPTSTLIGNAQGLYVSSSRDPVVFTSVMYADFTFTSARFNGSSFSLFSRNLFLDKVRKLAIVGGRAAQRAEKRTQLHFFLHDTLSVENPSAIMIAHPNIIQTSSFGFGSLFAIDDPFTVGPEPTSSLIGNAQGLYVSSSRDHVVFTTVMYTNFAFTSGKFNGSSFSLFSKSSSLDANS</sequence>
<proteinExistence type="inferred from homology"/>
<dbReference type="EMBL" id="JABEZW010000002">
    <property type="protein sequence ID" value="MBA0760199.1"/>
    <property type="molecule type" value="Genomic_DNA"/>
</dbReference>
<dbReference type="InterPro" id="IPR004265">
    <property type="entry name" value="Dirigent"/>
</dbReference>
<dbReference type="GO" id="GO:0048046">
    <property type="term" value="C:apoplast"/>
    <property type="evidence" value="ECO:0007669"/>
    <property type="project" value="UniProtKB-SubCell"/>
</dbReference>
<dbReference type="AlphaFoldDB" id="A0A7J9DHL3"/>
<comment type="similarity">
    <text evidence="1">Belongs to the plant dirigent protein family.</text>
</comment>
<reference evidence="2 3" key="1">
    <citation type="journal article" date="2019" name="Genome Biol. Evol.">
        <title>Insights into the evolution of the New World diploid cottons (Gossypium, subgenus Houzingenia) based on genome sequencing.</title>
        <authorList>
            <person name="Grover C.E."/>
            <person name="Arick M.A. 2nd"/>
            <person name="Thrash A."/>
            <person name="Conover J.L."/>
            <person name="Sanders W.S."/>
            <person name="Peterson D.G."/>
            <person name="Frelichowski J.E."/>
            <person name="Scheffler J.A."/>
            <person name="Scheffler B.E."/>
            <person name="Wendel J.F."/>
        </authorList>
    </citation>
    <scope>NUCLEOTIDE SEQUENCE [LARGE SCALE GENOMIC DNA]</scope>
    <source>
        <strain evidence="2">8</strain>
        <tissue evidence="2">Leaf</tissue>
    </source>
</reference>
<comment type="function">
    <text evidence="1">Dirigent proteins impart stereoselectivity on the phenoxy radical-coupling reaction, yielding optically active lignans from two molecules of coniferyl alcohol in the biosynthesis of lignans, flavonolignans, and alkaloids and thus plays a central role in plant secondary metabolism.</text>
</comment>
<gene>
    <name evidence="2" type="ORF">Gotri_022959</name>
</gene>
<dbReference type="PANTHER" id="PTHR21495">
    <property type="entry name" value="NUCLEOPORIN-RELATED"/>
    <property type="match status" value="1"/>
</dbReference>
<keyword evidence="3" id="KW-1185">Reference proteome</keyword>
<evidence type="ECO:0000313" key="3">
    <source>
        <dbReference type="Proteomes" id="UP000593568"/>
    </source>
</evidence>
<keyword evidence="1" id="KW-0052">Apoplast</keyword>
<organism evidence="2 3">
    <name type="scientific">Gossypium trilobum</name>
    <dbReference type="NCBI Taxonomy" id="34281"/>
    <lineage>
        <taxon>Eukaryota</taxon>
        <taxon>Viridiplantae</taxon>
        <taxon>Streptophyta</taxon>
        <taxon>Embryophyta</taxon>
        <taxon>Tracheophyta</taxon>
        <taxon>Spermatophyta</taxon>
        <taxon>Magnoliopsida</taxon>
        <taxon>eudicotyledons</taxon>
        <taxon>Gunneridae</taxon>
        <taxon>Pentapetalae</taxon>
        <taxon>rosids</taxon>
        <taxon>malvids</taxon>
        <taxon>Malvales</taxon>
        <taxon>Malvaceae</taxon>
        <taxon>Malvoideae</taxon>
        <taxon>Gossypium</taxon>
    </lineage>
</organism>
<name>A0A7J9DHL3_9ROSI</name>
<protein>
    <recommendedName>
        <fullName evidence="1">Dirigent protein</fullName>
    </recommendedName>
</protein>
<comment type="subunit">
    <text evidence="1">Homodimer.</text>
</comment>
<dbReference type="Proteomes" id="UP000593568">
    <property type="component" value="Unassembled WGS sequence"/>
</dbReference>
<evidence type="ECO:0000313" key="2">
    <source>
        <dbReference type="EMBL" id="MBA0760199.1"/>
    </source>
</evidence>
<comment type="subcellular location">
    <subcellularLocation>
        <location evidence="1">Secreted</location>
        <location evidence="1">Extracellular space</location>
        <location evidence="1">Apoplast</location>
    </subcellularLocation>
</comment>
<accession>A0A7J9DHL3</accession>
<evidence type="ECO:0000256" key="1">
    <source>
        <dbReference type="RuleBase" id="RU363099"/>
    </source>
</evidence>
<dbReference type="Pfam" id="PF03018">
    <property type="entry name" value="Dirigent"/>
    <property type="match status" value="2"/>
</dbReference>
<comment type="caution">
    <text evidence="2">The sequence shown here is derived from an EMBL/GenBank/DDBJ whole genome shotgun (WGS) entry which is preliminary data.</text>
</comment>